<name>A0A2R8AW54_9RHOB</name>
<evidence type="ECO:0000259" key="3">
    <source>
        <dbReference type="PROSITE" id="PS50405"/>
    </source>
</evidence>
<comment type="similarity">
    <text evidence="1">Belongs to the GST superfamily.</text>
</comment>
<dbReference type="Gene3D" id="3.40.30.10">
    <property type="entry name" value="Glutaredoxin"/>
    <property type="match status" value="1"/>
</dbReference>
<sequence>MLKLYHGIPSVCSIKVRVALAEIGLDYESVPMNLQAGEQGEPDYLKLNPNGVVPTLIDGDLVVVESSLIIEYLDSEYNQGRLMPKGREAEVAARLWLLRCIDIHAAINTFSFATVMREKVLAENTPAQVQQILDKMPNAIARMKRAEIFDKGMESAYLQHACATMRRCFHDMDAALALSDWVGGPNFSLVDIALVAYVDRLHRLGFDSLYARDHPNVADWLARMQARDSYAAEVSDKIPKKLAEALLTGGQAFATAVQAAYDAA</sequence>
<evidence type="ECO:0000256" key="1">
    <source>
        <dbReference type="RuleBase" id="RU003494"/>
    </source>
</evidence>
<feature type="domain" description="GST C-terminal" evidence="3">
    <location>
        <begin position="115"/>
        <end position="243"/>
    </location>
</feature>
<dbReference type="InterPro" id="IPR036282">
    <property type="entry name" value="Glutathione-S-Trfase_C_sf"/>
</dbReference>
<organism evidence="4 5">
    <name type="scientific">Pseudoprimorskyibacter insulae</name>
    <dbReference type="NCBI Taxonomy" id="1695997"/>
    <lineage>
        <taxon>Bacteria</taxon>
        <taxon>Pseudomonadati</taxon>
        <taxon>Pseudomonadota</taxon>
        <taxon>Alphaproteobacteria</taxon>
        <taxon>Rhodobacterales</taxon>
        <taxon>Paracoccaceae</taxon>
        <taxon>Pseudoprimorskyibacter</taxon>
    </lineage>
</organism>
<dbReference type="GO" id="GO:0016740">
    <property type="term" value="F:transferase activity"/>
    <property type="evidence" value="ECO:0007669"/>
    <property type="project" value="UniProtKB-KW"/>
</dbReference>
<gene>
    <name evidence="4" type="primary">pcpC</name>
    <name evidence="4" type="ORF">PRI8871_02077</name>
</gene>
<protein>
    <submittedName>
        <fullName evidence="4">Tetrachloro-P-hydroquinone reductive dehalogenase</fullName>
        <ecNumber evidence="4">2.5.1.-</ecNumber>
    </submittedName>
</protein>
<dbReference type="AlphaFoldDB" id="A0A2R8AW54"/>
<dbReference type="EMBL" id="OMOJ01000003">
    <property type="protein sequence ID" value="SPF80271.1"/>
    <property type="molecule type" value="Genomic_DNA"/>
</dbReference>
<evidence type="ECO:0000259" key="2">
    <source>
        <dbReference type="PROSITE" id="PS50404"/>
    </source>
</evidence>
<dbReference type="InterPro" id="IPR040079">
    <property type="entry name" value="Glutathione_S-Trfase"/>
</dbReference>
<dbReference type="CDD" id="cd00299">
    <property type="entry name" value="GST_C_family"/>
    <property type="match status" value="1"/>
</dbReference>
<dbReference type="PROSITE" id="PS50405">
    <property type="entry name" value="GST_CTER"/>
    <property type="match status" value="1"/>
</dbReference>
<dbReference type="EC" id="2.5.1.-" evidence="4"/>
<dbReference type="PANTHER" id="PTHR44051:SF8">
    <property type="entry name" value="GLUTATHIONE S-TRANSFERASE GSTA"/>
    <property type="match status" value="1"/>
</dbReference>
<keyword evidence="4" id="KW-0808">Transferase</keyword>
<dbReference type="SUPFAM" id="SSF47616">
    <property type="entry name" value="GST C-terminal domain-like"/>
    <property type="match status" value="1"/>
</dbReference>
<keyword evidence="5" id="KW-1185">Reference proteome</keyword>
<dbReference type="Gene3D" id="1.20.1050.10">
    <property type="match status" value="1"/>
</dbReference>
<proteinExistence type="inferred from homology"/>
<dbReference type="InterPro" id="IPR004046">
    <property type="entry name" value="GST_C"/>
</dbReference>
<accession>A0A2R8AW54</accession>
<dbReference type="Pfam" id="PF02798">
    <property type="entry name" value="GST_N"/>
    <property type="match status" value="1"/>
</dbReference>
<dbReference type="InterPro" id="IPR036249">
    <property type="entry name" value="Thioredoxin-like_sf"/>
</dbReference>
<dbReference type="InterPro" id="IPR010987">
    <property type="entry name" value="Glutathione-S-Trfase_C-like"/>
</dbReference>
<dbReference type="SFLD" id="SFLDS00019">
    <property type="entry name" value="Glutathione_Transferase_(cytos"/>
    <property type="match status" value="1"/>
</dbReference>
<evidence type="ECO:0000313" key="5">
    <source>
        <dbReference type="Proteomes" id="UP000244904"/>
    </source>
</evidence>
<dbReference type="Proteomes" id="UP000244904">
    <property type="component" value="Unassembled WGS sequence"/>
</dbReference>
<dbReference type="InterPro" id="IPR004045">
    <property type="entry name" value="Glutathione_S-Trfase_N"/>
</dbReference>
<reference evidence="5" key="1">
    <citation type="submission" date="2018-03" db="EMBL/GenBank/DDBJ databases">
        <authorList>
            <person name="Rodrigo-Torres L."/>
            <person name="Arahal R. D."/>
            <person name="Lucena T."/>
        </authorList>
    </citation>
    <scope>NUCLEOTIDE SEQUENCE [LARGE SCALE GENOMIC DNA]</scope>
    <source>
        <strain evidence="5">CECT 8871</strain>
    </source>
</reference>
<feature type="domain" description="GST N-terminal" evidence="2">
    <location>
        <begin position="1"/>
        <end position="81"/>
    </location>
</feature>
<dbReference type="Pfam" id="PF00043">
    <property type="entry name" value="GST_C"/>
    <property type="match status" value="1"/>
</dbReference>
<evidence type="ECO:0000313" key="4">
    <source>
        <dbReference type="EMBL" id="SPF80271.1"/>
    </source>
</evidence>
<dbReference type="SFLD" id="SFLDG00358">
    <property type="entry name" value="Main_(cytGST)"/>
    <property type="match status" value="1"/>
</dbReference>
<dbReference type="SUPFAM" id="SSF52833">
    <property type="entry name" value="Thioredoxin-like"/>
    <property type="match status" value="1"/>
</dbReference>
<dbReference type="PANTHER" id="PTHR44051">
    <property type="entry name" value="GLUTATHIONE S-TRANSFERASE-RELATED"/>
    <property type="match status" value="1"/>
</dbReference>
<dbReference type="PROSITE" id="PS50404">
    <property type="entry name" value="GST_NTER"/>
    <property type="match status" value="1"/>
</dbReference>